<evidence type="ECO:0000313" key="3">
    <source>
        <dbReference type="Proteomes" id="UP000185511"/>
    </source>
</evidence>
<sequence>MRQALSTTVLTAASRADRRLNRRQPRYAAELPRAPLSPAAP</sequence>
<feature type="region of interest" description="Disordered" evidence="1">
    <location>
        <begin position="1"/>
        <end position="41"/>
    </location>
</feature>
<organism evidence="2 3">
    <name type="scientific">Actinoalloteichus fjordicus</name>
    <dbReference type="NCBI Taxonomy" id="1612552"/>
    <lineage>
        <taxon>Bacteria</taxon>
        <taxon>Bacillati</taxon>
        <taxon>Actinomycetota</taxon>
        <taxon>Actinomycetes</taxon>
        <taxon>Pseudonocardiales</taxon>
        <taxon>Pseudonocardiaceae</taxon>
        <taxon>Actinoalloteichus</taxon>
    </lineage>
</organism>
<name>A0AAC9LBS2_9PSEU</name>
<feature type="compositionally biased region" description="Polar residues" evidence="1">
    <location>
        <begin position="1"/>
        <end position="11"/>
    </location>
</feature>
<dbReference type="KEGG" id="acad:UA74_07205"/>
<evidence type="ECO:0000256" key="1">
    <source>
        <dbReference type="SAM" id="MobiDB-lite"/>
    </source>
</evidence>
<gene>
    <name evidence="2" type="ORF">UA74_07205</name>
</gene>
<dbReference type="Proteomes" id="UP000185511">
    <property type="component" value="Chromosome"/>
</dbReference>
<proteinExistence type="predicted"/>
<evidence type="ECO:0000313" key="2">
    <source>
        <dbReference type="EMBL" id="APU13510.1"/>
    </source>
</evidence>
<keyword evidence="3" id="KW-1185">Reference proteome</keyword>
<protein>
    <submittedName>
        <fullName evidence="2">Uncharacterized protein</fullName>
    </submittedName>
</protein>
<accession>A0AAC9LBS2</accession>
<dbReference type="EMBL" id="CP016076">
    <property type="protein sequence ID" value="APU13510.1"/>
    <property type="molecule type" value="Genomic_DNA"/>
</dbReference>
<dbReference type="AlphaFoldDB" id="A0AAC9LBS2"/>
<reference evidence="3" key="1">
    <citation type="submission" date="2016-06" db="EMBL/GenBank/DDBJ databases">
        <title>Complete genome sequence of Actinoalloteichus fjordicus DSM 46855 (=ADI127-17), type strain of the new species Actinoalloteichus fjordicus.</title>
        <authorList>
            <person name="Ruckert C."/>
            <person name="Nouioui I."/>
            <person name="Willmese J."/>
            <person name="van Wezel G."/>
            <person name="Klenk H.-P."/>
            <person name="Kalinowski J."/>
            <person name="Zotchev S.B."/>
        </authorList>
    </citation>
    <scope>NUCLEOTIDE SEQUENCE [LARGE SCALE GENOMIC DNA]</scope>
    <source>
        <strain evidence="3">ADI127-7</strain>
    </source>
</reference>